<gene>
    <name evidence="2" type="ORF">F8M41_011310</name>
</gene>
<name>A0A8H3WZA5_GIGMA</name>
<accession>A0A8H3WZA5</accession>
<evidence type="ECO:0000313" key="3">
    <source>
        <dbReference type="Proteomes" id="UP000439903"/>
    </source>
</evidence>
<keyword evidence="1" id="KW-0732">Signal</keyword>
<dbReference type="Proteomes" id="UP000439903">
    <property type="component" value="Unassembled WGS sequence"/>
</dbReference>
<proteinExistence type="predicted"/>
<sequence length="212" mass="23780">MMTVANLSTIASSTLCALLKASANDDPSSNFSNMNSNGGDFDIWARSKEYRGYIHISSFSISCDTSGCITSNPKDPDYSNQQNPTRNPDKVVDSERNLYGYTKVLDMKTEINDNTCLAIKDVRSSRLAHMERKSQYVLTGYDAPFIFTKVDMTVCCNRQVSVKVHRTVFPQTRLYINSIWEQVQAQTELGKFIIYGGKKLFQDGYGYPAPDG</sequence>
<evidence type="ECO:0000256" key="1">
    <source>
        <dbReference type="SAM" id="SignalP"/>
    </source>
</evidence>
<dbReference type="OrthoDB" id="2356644at2759"/>
<comment type="caution">
    <text evidence="2">The sequence shown here is derived from an EMBL/GenBank/DDBJ whole genome shotgun (WGS) entry which is preliminary data.</text>
</comment>
<dbReference type="AlphaFoldDB" id="A0A8H3WZA5"/>
<keyword evidence="3" id="KW-1185">Reference proteome</keyword>
<dbReference type="EMBL" id="WTPW01002318">
    <property type="protein sequence ID" value="KAF0386849.1"/>
    <property type="molecule type" value="Genomic_DNA"/>
</dbReference>
<organism evidence="2 3">
    <name type="scientific">Gigaspora margarita</name>
    <dbReference type="NCBI Taxonomy" id="4874"/>
    <lineage>
        <taxon>Eukaryota</taxon>
        <taxon>Fungi</taxon>
        <taxon>Fungi incertae sedis</taxon>
        <taxon>Mucoromycota</taxon>
        <taxon>Glomeromycotina</taxon>
        <taxon>Glomeromycetes</taxon>
        <taxon>Diversisporales</taxon>
        <taxon>Gigasporaceae</taxon>
        <taxon>Gigaspora</taxon>
    </lineage>
</organism>
<feature type="signal peptide" evidence="1">
    <location>
        <begin position="1"/>
        <end position="16"/>
    </location>
</feature>
<protein>
    <submittedName>
        <fullName evidence="2">Uncharacterized protein</fullName>
    </submittedName>
</protein>
<evidence type="ECO:0000313" key="2">
    <source>
        <dbReference type="EMBL" id="KAF0386849.1"/>
    </source>
</evidence>
<feature type="chain" id="PRO_5034299660" evidence="1">
    <location>
        <begin position="17"/>
        <end position="212"/>
    </location>
</feature>
<reference evidence="2 3" key="1">
    <citation type="journal article" date="2019" name="Environ. Microbiol.">
        <title>At the nexus of three kingdoms: the genome of the mycorrhizal fungus Gigaspora margarita provides insights into plant, endobacterial and fungal interactions.</title>
        <authorList>
            <person name="Venice F."/>
            <person name="Ghignone S."/>
            <person name="Salvioli di Fossalunga A."/>
            <person name="Amselem J."/>
            <person name="Novero M."/>
            <person name="Xianan X."/>
            <person name="Sedzielewska Toro K."/>
            <person name="Morin E."/>
            <person name="Lipzen A."/>
            <person name="Grigoriev I.V."/>
            <person name="Henrissat B."/>
            <person name="Martin F.M."/>
            <person name="Bonfante P."/>
        </authorList>
    </citation>
    <scope>NUCLEOTIDE SEQUENCE [LARGE SCALE GENOMIC DNA]</scope>
    <source>
        <strain evidence="2 3">BEG34</strain>
    </source>
</reference>